<evidence type="ECO:0000313" key="2">
    <source>
        <dbReference type="Proteomes" id="UP000488521"/>
    </source>
</evidence>
<gene>
    <name evidence="1" type="ORF">GAN59_00810</name>
</gene>
<dbReference type="AlphaFoldDB" id="A0A3E5HD97"/>
<protein>
    <submittedName>
        <fullName evidence="1">Uncharacterized protein</fullName>
    </submittedName>
</protein>
<proteinExistence type="predicted"/>
<evidence type="ECO:0000313" key="1">
    <source>
        <dbReference type="EMBL" id="KAB4479104.1"/>
    </source>
</evidence>
<dbReference type="RefSeq" id="WP_151209721.1">
    <property type="nucleotide sequence ID" value="NZ_AP022660.1"/>
</dbReference>
<comment type="caution">
    <text evidence="1">The sequence shown here is derived from an EMBL/GenBank/DDBJ whole genome shotgun (WGS) entry which is preliminary data.</text>
</comment>
<sequence>MKQFLFVLSILMSGILTAQNVPLPTGKAIYIPKDLQQMDLQNPDSKWSYHRMAHSENFAVFWEKGFGNDLSSPPPLEGHSMKVDLPNLLHKLETFYVYFRDTLKFVKPGSKSEKYRMMVMLNYSLEGTAYGGDYDQQIGALWIAPNRIQDKKLNCIAHELGHSFQAQISCDGEGEAWGGSGFFEMASQWMLWQVNPDWITDEKYHWEAFMTLTHKAYLHLKNIYHSPYVLEYWGTKHGLPFIAELFRQGKRGEDPVMTYKRLTGLDQTQFCDEMFDACRHFINWDFERVWKETRLYANRHTCKLIDETSGWHKVAPENCPENYGYNAIPLVVPEAGKEVEVEFRGERNGEEYHLFNVEKAGWRYGFVGVTEDGKSIYGDMSRDEKDKIRFVTPKKQKLAHLWLVVMGAPTKHWMNPQDKHEDAQWPYRIKLKGTKLLKDHLLSFSLRFDS</sequence>
<reference evidence="1 2" key="1">
    <citation type="journal article" date="2019" name="Nat. Med.">
        <title>A library of human gut bacterial isolates paired with longitudinal multiomics data enables mechanistic microbiome research.</title>
        <authorList>
            <person name="Poyet M."/>
            <person name="Groussin M."/>
            <person name="Gibbons S.M."/>
            <person name="Avila-Pacheco J."/>
            <person name="Jiang X."/>
            <person name="Kearney S.M."/>
            <person name="Perrotta A.R."/>
            <person name="Berdy B."/>
            <person name="Zhao S."/>
            <person name="Lieberman T.D."/>
            <person name="Swanson P.K."/>
            <person name="Smith M."/>
            <person name="Roesemann S."/>
            <person name="Alexander J.E."/>
            <person name="Rich S.A."/>
            <person name="Livny J."/>
            <person name="Vlamakis H."/>
            <person name="Clish C."/>
            <person name="Bullock K."/>
            <person name="Deik A."/>
            <person name="Scott J."/>
            <person name="Pierce K.A."/>
            <person name="Xavier R.J."/>
            <person name="Alm E.J."/>
        </authorList>
    </citation>
    <scope>NUCLEOTIDE SEQUENCE [LARGE SCALE GENOMIC DNA]</scope>
    <source>
        <strain evidence="1 2">BIOML-A156</strain>
    </source>
</reference>
<name>A0A3E5HD97_BACT4</name>
<accession>A0A3E5HD97</accession>
<dbReference type="InterPro" id="IPR045690">
    <property type="entry name" value="DUF6055"/>
</dbReference>
<dbReference type="Pfam" id="PF19527">
    <property type="entry name" value="DUF6055"/>
    <property type="match status" value="1"/>
</dbReference>
<organism evidence="1 2">
    <name type="scientific">Bacteroides thetaiotaomicron</name>
    <dbReference type="NCBI Taxonomy" id="818"/>
    <lineage>
        <taxon>Bacteria</taxon>
        <taxon>Pseudomonadati</taxon>
        <taxon>Bacteroidota</taxon>
        <taxon>Bacteroidia</taxon>
        <taxon>Bacteroidales</taxon>
        <taxon>Bacteroidaceae</taxon>
        <taxon>Bacteroides</taxon>
    </lineage>
</organism>
<dbReference type="EMBL" id="WCRS01000001">
    <property type="protein sequence ID" value="KAB4479104.1"/>
    <property type="molecule type" value="Genomic_DNA"/>
</dbReference>
<dbReference type="Proteomes" id="UP000488521">
    <property type="component" value="Unassembled WGS sequence"/>
</dbReference>